<name>A0ABR3WWQ3_9EURO</name>
<dbReference type="PANTHER" id="PTHR43618">
    <property type="entry name" value="7-ALPHA-HYDROXYSTEROID DEHYDROGENASE"/>
    <property type="match status" value="1"/>
</dbReference>
<gene>
    <name evidence="5" type="ORF">Plec18167_008498</name>
</gene>
<dbReference type="SUPFAM" id="SSF51735">
    <property type="entry name" value="NAD(P)-binding Rossmann-fold domains"/>
    <property type="match status" value="1"/>
</dbReference>
<keyword evidence="3" id="KW-0560">Oxidoreductase</keyword>
<evidence type="ECO:0000256" key="2">
    <source>
        <dbReference type="ARBA" id="ARBA00022857"/>
    </source>
</evidence>
<keyword evidence="2" id="KW-0521">NADP</keyword>
<dbReference type="PANTHER" id="PTHR43618:SF4">
    <property type="entry name" value="SHORT CHAIN DEHYDROGENASE_REDUCTASE FAMILY (AFU_ORTHOLOGUE AFUA_7G04540)"/>
    <property type="match status" value="1"/>
</dbReference>
<accession>A0ABR3WWQ3</accession>
<sequence length="294" mass="30638">MSSDELVAQTLFDVKGFVAVVTGGGSGIGLMAAQALAANGARVYVVGRRKEALDTVAKKYASNGQIIPLPGDIAHTDGVKAIAAELEKNEAKGINILINNAGVSPESKASSEADKVDFSNANAVSKWMVLDGTEAWRESYAGNVAAHHFLTAALLPLLNKGREAIPGHSSSIINISSTAGITKTHSKGQFAYSSSKAAFLHLTKEWAHTFVPLRIRVNSIAPGLFPSEMTTGTSDENQKSKITGAGEHFPAGRTGRETDIGSAILYLASRAGTYVNGQVVHVDGGLLLKTPAAG</sequence>
<dbReference type="PRINTS" id="PR00081">
    <property type="entry name" value="GDHRDH"/>
</dbReference>
<comment type="similarity">
    <text evidence="1">Belongs to the short-chain dehydrogenases/reductases (SDR) family.</text>
</comment>
<dbReference type="Gene3D" id="3.40.50.720">
    <property type="entry name" value="NAD(P)-binding Rossmann-like Domain"/>
    <property type="match status" value="1"/>
</dbReference>
<dbReference type="InterPro" id="IPR036291">
    <property type="entry name" value="NAD(P)-bd_dom_sf"/>
</dbReference>
<dbReference type="PRINTS" id="PR00080">
    <property type="entry name" value="SDRFAMILY"/>
</dbReference>
<evidence type="ECO:0000256" key="3">
    <source>
        <dbReference type="ARBA" id="ARBA00023002"/>
    </source>
</evidence>
<evidence type="ECO:0000313" key="5">
    <source>
        <dbReference type="EMBL" id="KAL1867754.1"/>
    </source>
</evidence>
<comment type="caution">
    <text evidence="5">The sequence shown here is derived from an EMBL/GenBank/DDBJ whole genome shotgun (WGS) entry which is preliminary data.</text>
</comment>
<protein>
    <submittedName>
        <fullName evidence="5">Uncharacterized protein</fullName>
    </submittedName>
</protein>
<evidence type="ECO:0000256" key="1">
    <source>
        <dbReference type="ARBA" id="ARBA00006484"/>
    </source>
</evidence>
<dbReference type="InterPro" id="IPR052178">
    <property type="entry name" value="Sec_Metab_Biosynth_SDR"/>
</dbReference>
<dbReference type="Pfam" id="PF13561">
    <property type="entry name" value="adh_short_C2"/>
    <property type="match status" value="1"/>
</dbReference>
<dbReference type="Proteomes" id="UP001583193">
    <property type="component" value="Unassembled WGS sequence"/>
</dbReference>
<proteinExistence type="inferred from homology"/>
<dbReference type="EMBL" id="JAVDPF010000042">
    <property type="protein sequence ID" value="KAL1867754.1"/>
    <property type="molecule type" value="Genomic_DNA"/>
</dbReference>
<dbReference type="InterPro" id="IPR002347">
    <property type="entry name" value="SDR_fam"/>
</dbReference>
<keyword evidence="6" id="KW-1185">Reference proteome</keyword>
<evidence type="ECO:0000313" key="6">
    <source>
        <dbReference type="Proteomes" id="UP001583193"/>
    </source>
</evidence>
<feature type="region of interest" description="Disordered" evidence="4">
    <location>
        <begin position="229"/>
        <end position="255"/>
    </location>
</feature>
<organism evidence="5 6">
    <name type="scientific">Paecilomyces lecythidis</name>
    <dbReference type="NCBI Taxonomy" id="3004212"/>
    <lineage>
        <taxon>Eukaryota</taxon>
        <taxon>Fungi</taxon>
        <taxon>Dikarya</taxon>
        <taxon>Ascomycota</taxon>
        <taxon>Pezizomycotina</taxon>
        <taxon>Eurotiomycetes</taxon>
        <taxon>Eurotiomycetidae</taxon>
        <taxon>Eurotiales</taxon>
        <taxon>Thermoascaceae</taxon>
        <taxon>Paecilomyces</taxon>
    </lineage>
</organism>
<reference evidence="5 6" key="1">
    <citation type="journal article" date="2024" name="IMA Fungus">
        <title>IMA Genome - F19 : A genome assembly and annotation guide to empower mycologists, including annotated draft genome sequences of Ceratocystis pirilliformis, Diaporthe australafricana, Fusarium ophioides, Paecilomyces lecythidis, and Sporothrix stenoceras.</title>
        <authorList>
            <person name="Aylward J."/>
            <person name="Wilson A.M."/>
            <person name="Visagie C.M."/>
            <person name="Spraker J."/>
            <person name="Barnes I."/>
            <person name="Buitendag C."/>
            <person name="Ceriani C."/>
            <person name="Del Mar Angel L."/>
            <person name="du Plessis D."/>
            <person name="Fuchs T."/>
            <person name="Gasser K."/>
            <person name="Kramer D."/>
            <person name="Li W."/>
            <person name="Munsamy K."/>
            <person name="Piso A."/>
            <person name="Price J.L."/>
            <person name="Sonnekus B."/>
            <person name="Thomas C."/>
            <person name="van der Nest A."/>
            <person name="van Dijk A."/>
            <person name="van Heerden A."/>
            <person name="van Vuuren N."/>
            <person name="Yilmaz N."/>
            <person name="Duong T.A."/>
            <person name="van der Merwe N.A."/>
            <person name="Wingfield M.J."/>
            <person name="Wingfield B.D."/>
        </authorList>
    </citation>
    <scope>NUCLEOTIDE SEQUENCE [LARGE SCALE GENOMIC DNA]</scope>
    <source>
        <strain evidence="5 6">CMW 18167</strain>
    </source>
</reference>
<evidence type="ECO:0000256" key="4">
    <source>
        <dbReference type="SAM" id="MobiDB-lite"/>
    </source>
</evidence>